<dbReference type="GO" id="GO:0006531">
    <property type="term" value="P:aspartate metabolic process"/>
    <property type="evidence" value="ECO:0007669"/>
    <property type="project" value="TreeGrafter"/>
</dbReference>
<dbReference type="InterPro" id="IPR020557">
    <property type="entry name" value="Fumarate_lyase_CS"/>
</dbReference>
<dbReference type="InterPro" id="IPR051546">
    <property type="entry name" value="Aspartate_Ammonia-Lyase"/>
</dbReference>
<feature type="domain" description="Fumarate lyase N-terminal" evidence="1">
    <location>
        <begin position="15"/>
        <end position="330"/>
    </location>
</feature>
<reference evidence="2 3" key="1">
    <citation type="journal article" date="2016" name="Nat. Commun.">
        <title>Thousands of microbial genomes shed light on interconnected biogeochemical processes in an aquifer system.</title>
        <authorList>
            <person name="Anantharaman K."/>
            <person name="Brown C.T."/>
            <person name="Hug L.A."/>
            <person name="Sharon I."/>
            <person name="Castelle C.J."/>
            <person name="Probst A.J."/>
            <person name="Thomas B.C."/>
            <person name="Singh A."/>
            <person name="Wilkins M.J."/>
            <person name="Karaoz U."/>
            <person name="Brodie E.L."/>
            <person name="Williams K.H."/>
            <person name="Hubbard S.S."/>
            <person name="Banfield J.F."/>
        </authorList>
    </citation>
    <scope>NUCLEOTIDE SEQUENCE [LARGE SCALE GENOMIC DNA]</scope>
</reference>
<dbReference type="Proteomes" id="UP000177082">
    <property type="component" value="Unassembled WGS sequence"/>
</dbReference>
<dbReference type="SUPFAM" id="SSF48557">
    <property type="entry name" value="L-aspartase-like"/>
    <property type="match status" value="1"/>
</dbReference>
<dbReference type="STRING" id="1802519.A2961_02120"/>
<dbReference type="Pfam" id="PF00206">
    <property type="entry name" value="Lyase_1"/>
    <property type="match status" value="1"/>
</dbReference>
<dbReference type="Gene3D" id="1.20.200.10">
    <property type="entry name" value="Fumarase/aspartase (Central domain)"/>
    <property type="match status" value="1"/>
</dbReference>
<evidence type="ECO:0000259" key="1">
    <source>
        <dbReference type="Pfam" id="PF00206"/>
    </source>
</evidence>
<protein>
    <recommendedName>
        <fullName evidence="1">Fumarate lyase N-terminal domain-containing protein</fullName>
    </recommendedName>
</protein>
<dbReference type="Gene3D" id="1.10.40.30">
    <property type="entry name" value="Fumarase/aspartase (C-terminal domain)"/>
    <property type="match status" value="1"/>
</dbReference>
<dbReference type="PANTHER" id="PTHR42696:SF2">
    <property type="entry name" value="ASPARTATE AMMONIA-LYASE"/>
    <property type="match status" value="1"/>
</dbReference>
<evidence type="ECO:0000313" key="3">
    <source>
        <dbReference type="Proteomes" id="UP000177082"/>
    </source>
</evidence>
<dbReference type="InterPro" id="IPR022761">
    <property type="entry name" value="Fumarate_lyase_N"/>
</dbReference>
<sequence>MILGIIASIVNAKKIYYGEETRKALKNFNVSGRKVSLHLIKALALVKLASADANYRLKKLTGIKHKAIVRACHEIIDGKMNDQFITDAIQGGAGTSINMNINEVIASRASEISKTKIHYLDDVNMSQSTNDVIPASLRLVCLQLLDDYLRELAVLEKAFSGKAKEFKDVIKVGRTHLQDAVPITLGQEFFAYASFVKRDRRRLEESKKYLLQINLGGTAIGTGINSSKAYVKLVNKRLSQLSGYDFMPADDLVDLTQNLDSFLHLMSLLKISGLGLSKIAGDLRLMASGPRAGFSEIKLPEFQKGSSIMPGKNNPVTLEVVSQIAYEVSGNAQKASLAFLGGQLELNAMLPTIIKSILESLMILTAGVVIFTKTVGKIEANKKRCLELFNNSLAAGTILVKYVGYDKATKVIEDALSRGLSLEEKLKRDKILPVKKIKEIFSNGRLTKPEEL</sequence>
<proteinExistence type="predicted"/>
<dbReference type="EMBL" id="MGHF01000043">
    <property type="protein sequence ID" value="OGM61305.1"/>
    <property type="molecule type" value="Genomic_DNA"/>
</dbReference>
<gene>
    <name evidence="2" type="ORF">A2961_02120</name>
</gene>
<dbReference type="InterPro" id="IPR008948">
    <property type="entry name" value="L-Aspartase-like"/>
</dbReference>
<dbReference type="InterPro" id="IPR000362">
    <property type="entry name" value="Fumarate_lyase_fam"/>
</dbReference>
<dbReference type="Gene3D" id="1.10.275.10">
    <property type="entry name" value="Fumarase/aspartase (N-terminal domain)"/>
    <property type="match status" value="1"/>
</dbReference>
<dbReference type="NCBIfam" id="NF008909">
    <property type="entry name" value="PRK12273.1"/>
    <property type="match status" value="1"/>
</dbReference>
<evidence type="ECO:0000313" key="2">
    <source>
        <dbReference type="EMBL" id="OGM61305.1"/>
    </source>
</evidence>
<accession>A0A1F8BD65</accession>
<dbReference type="PROSITE" id="PS00163">
    <property type="entry name" value="FUMARATE_LYASES"/>
    <property type="match status" value="1"/>
</dbReference>
<dbReference type="InterPro" id="IPR024083">
    <property type="entry name" value="Fumarase/histidase_N"/>
</dbReference>
<dbReference type="GO" id="GO:0008797">
    <property type="term" value="F:aspartate ammonia-lyase activity"/>
    <property type="evidence" value="ECO:0007669"/>
    <property type="project" value="TreeGrafter"/>
</dbReference>
<organism evidence="2 3">
    <name type="scientific">Candidatus Woesebacteria bacterium RIFCSPLOWO2_01_FULL_39_21</name>
    <dbReference type="NCBI Taxonomy" id="1802519"/>
    <lineage>
        <taxon>Bacteria</taxon>
        <taxon>Candidatus Woeseibacteriota</taxon>
    </lineage>
</organism>
<dbReference type="PANTHER" id="PTHR42696">
    <property type="entry name" value="ASPARTATE AMMONIA-LYASE"/>
    <property type="match status" value="1"/>
</dbReference>
<dbReference type="PRINTS" id="PR00149">
    <property type="entry name" value="FUMRATELYASE"/>
</dbReference>
<dbReference type="AlphaFoldDB" id="A0A1F8BD65"/>
<dbReference type="PRINTS" id="PR00145">
    <property type="entry name" value="ARGSUCLYASE"/>
</dbReference>
<dbReference type="GO" id="GO:0005829">
    <property type="term" value="C:cytosol"/>
    <property type="evidence" value="ECO:0007669"/>
    <property type="project" value="TreeGrafter"/>
</dbReference>
<comment type="caution">
    <text evidence="2">The sequence shown here is derived from an EMBL/GenBank/DDBJ whole genome shotgun (WGS) entry which is preliminary data.</text>
</comment>
<name>A0A1F8BD65_9BACT</name>